<evidence type="ECO:0000256" key="2">
    <source>
        <dbReference type="ARBA" id="ARBA00022679"/>
    </source>
</evidence>
<dbReference type="AlphaFoldDB" id="A0A381ZP17"/>
<feature type="transmembrane region" description="Helical" evidence="6">
    <location>
        <begin position="96"/>
        <end position="113"/>
    </location>
</feature>
<dbReference type="EMBL" id="UINC01022083">
    <property type="protein sequence ID" value="SVA90979.1"/>
    <property type="molecule type" value="Genomic_DNA"/>
</dbReference>
<sequence>MLVYPEINPVAIQIGPISIYWYGLMYLLAFIVGYYLAKHRVKSSYSPIDSAQIDDLVFYTALGVILGGRVGYMFFYNFSVLLHDPLSLFKVWEGGMSFHGGLVGVLIAMIFFARRVEQPFVNIADFIAPLFPIGLGAGRVGNFINGELWGKPTDSVFGFAVDGMIRHPTQLYEAFFEGIILFLILWVYTAKQRAVGLSSAMFLICYGLFRIAIEFLRLPDAHIGYLAWGWLTVGQLLSLPMIVIGFWIFIRKNRLTKTGKTV</sequence>
<accession>A0A381ZP17</accession>
<evidence type="ECO:0000256" key="1">
    <source>
        <dbReference type="ARBA" id="ARBA00022475"/>
    </source>
</evidence>
<feature type="transmembrane region" description="Helical" evidence="6">
    <location>
        <begin position="171"/>
        <end position="188"/>
    </location>
</feature>
<gene>
    <name evidence="7" type="ORF">METZ01_LOCUS143833</name>
</gene>
<evidence type="ECO:0000256" key="3">
    <source>
        <dbReference type="ARBA" id="ARBA00022692"/>
    </source>
</evidence>
<feature type="transmembrane region" description="Helical" evidence="6">
    <location>
        <begin position="56"/>
        <end position="76"/>
    </location>
</feature>
<dbReference type="GO" id="GO:0005886">
    <property type="term" value="C:plasma membrane"/>
    <property type="evidence" value="ECO:0007669"/>
    <property type="project" value="InterPro"/>
</dbReference>
<feature type="transmembrane region" description="Helical" evidence="6">
    <location>
        <begin position="120"/>
        <end position="140"/>
    </location>
</feature>
<keyword evidence="5 6" id="KW-0472">Membrane</keyword>
<evidence type="ECO:0000256" key="4">
    <source>
        <dbReference type="ARBA" id="ARBA00022989"/>
    </source>
</evidence>
<feature type="transmembrane region" description="Helical" evidence="6">
    <location>
        <begin position="195"/>
        <end position="213"/>
    </location>
</feature>
<name>A0A381ZP17_9ZZZZ</name>
<dbReference type="PANTHER" id="PTHR30589">
    <property type="entry name" value="PROLIPOPROTEIN DIACYLGLYCERYL TRANSFERASE"/>
    <property type="match status" value="1"/>
</dbReference>
<feature type="transmembrane region" description="Helical" evidence="6">
    <location>
        <begin position="19"/>
        <end position="36"/>
    </location>
</feature>
<dbReference type="PROSITE" id="PS01311">
    <property type="entry name" value="LGT"/>
    <property type="match status" value="1"/>
</dbReference>
<evidence type="ECO:0000313" key="7">
    <source>
        <dbReference type="EMBL" id="SVA90979.1"/>
    </source>
</evidence>
<dbReference type="PANTHER" id="PTHR30589:SF0">
    <property type="entry name" value="PHOSPHATIDYLGLYCEROL--PROLIPOPROTEIN DIACYLGLYCERYL TRANSFERASE"/>
    <property type="match status" value="1"/>
</dbReference>
<keyword evidence="1" id="KW-1003">Cell membrane</keyword>
<dbReference type="Pfam" id="PF01790">
    <property type="entry name" value="LGT"/>
    <property type="match status" value="1"/>
</dbReference>
<evidence type="ECO:0000256" key="6">
    <source>
        <dbReference type="SAM" id="Phobius"/>
    </source>
</evidence>
<proteinExistence type="inferred from homology"/>
<dbReference type="GO" id="GO:0008961">
    <property type="term" value="F:phosphatidylglycerol-prolipoprotein diacylglyceryl transferase activity"/>
    <property type="evidence" value="ECO:0007669"/>
    <property type="project" value="InterPro"/>
</dbReference>
<keyword evidence="4 6" id="KW-1133">Transmembrane helix</keyword>
<evidence type="ECO:0000256" key="5">
    <source>
        <dbReference type="ARBA" id="ARBA00023136"/>
    </source>
</evidence>
<organism evidence="7">
    <name type="scientific">marine metagenome</name>
    <dbReference type="NCBI Taxonomy" id="408172"/>
    <lineage>
        <taxon>unclassified sequences</taxon>
        <taxon>metagenomes</taxon>
        <taxon>ecological metagenomes</taxon>
    </lineage>
</organism>
<evidence type="ECO:0008006" key="8">
    <source>
        <dbReference type="Google" id="ProtNLM"/>
    </source>
</evidence>
<keyword evidence="3 6" id="KW-0812">Transmembrane</keyword>
<reference evidence="7" key="1">
    <citation type="submission" date="2018-05" db="EMBL/GenBank/DDBJ databases">
        <authorList>
            <person name="Lanie J.A."/>
            <person name="Ng W.-L."/>
            <person name="Kazmierczak K.M."/>
            <person name="Andrzejewski T.M."/>
            <person name="Davidsen T.M."/>
            <person name="Wayne K.J."/>
            <person name="Tettelin H."/>
            <person name="Glass J.I."/>
            <person name="Rusch D."/>
            <person name="Podicherti R."/>
            <person name="Tsui H.-C.T."/>
            <person name="Winkler M.E."/>
        </authorList>
    </citation>
    <scope>NUCLEOTIDE SEQUENCE</scope>
</reference>
<keyword evidence="2" id="KW-0808">Transferase</keyword>
<feature type="transmembrane region" description="Helical" evidence="6">
    <location>
        <begin position="225"/>
        <end position="250"/>
    </location>
</feature>
<dbReference type="InterPro" id="IPR001640">
    <property type="entry name" value="Lgt"/>
</dbReference>
<dbReference type="GO" id="GO:0042158">
    <property type="term" value="P:lipoprotein biosynthetic process"/>
    <property type="evidence" value="ECO:0007669"/>
    <property type="project" value="InterPro"/>
</dbReference>
<dbReference type="HAMAP" id="MF_01147">
    <property type="entry name" value="Lgt"/>
    <property type="match status" value="1"/>
</dbReference>
<protein>
    <recommendedName>
        <fullName evidence="8">Prolipoprotein diacylglyceryl transferase</fullName>
    </recommendedName>
</protein>
<dbReference type="NCBIfam" id="TIGR00544">
    <property type="entry name" value="lgt"/>
    <property type="match status" value="1"/>
</dbReference>